<comment type="caution">
    <text evidence="2">The sequence shown here is derived from an EMBL/GenBank/DDBJ whole genome shotgun (WGS) entry which is preliminary data.</text>
</comment>
<proteinExistence type="predicted"/>
<dbReference type="RefSeq" id="XP_051441840.1">
    <property type="nucleotide sequence ID" value="XM_051591315.1"/>
</dbReference>
<dbReference type="Proteomes" id="UP001206595">
    <property type="component" value="Unassembled WGS sequence"/>
</dbReference>
<reference evidence="2" key="1">
    <citation type="submission" date="2021-06" db="EMBL/GenBank/DDBJ databases">
        <authorList>
            <consortium name="DOE Joint Genome Institute"/>
            <person name="Mondo S.J."/>
            <person name="Amses K.R."/>
            <person name="Simmons D.R."/>
            <person name="Longcore J.E."/>
            <person name="Seto K."/>
            <person name="Alves G.H."/>
            <person name="Bonds A.E."/>
            <person name="Quandt C.A."/>
            <person name="Davis W.J."/>
            <person name="Chang Y."/>
            <person name="Letcher P.M."/>
            <person name="Powell M.J."/>
            <person name="Kuo A."/>
            <person name="Labutti K."/>
            <person name="Pangilinan J."/>
            <person name="Andreopoulos W."/>
            <person name="Tritt A."/>
            <person name="Riley R."/>
            <person name="Hundley H."/>
            <person name="Johnson J."/>
            <person name="Lipzen A."/>
            <person name="Barry K."/>
            <person name="Berbee M.L."/>
            <person name="Buchler N.E."/>
            <person name="Grigoriev I.V."/>
            <person name="Spatafora J.W."/>
            <person name="Stajich J.E."/>
            <person name="James T.Y."/>
        </authorList>
    </citation>
    <scope>NUCLEOTIDE SEQUENCE</scope>
    <source>
        <strain evidence="2">AG</strain>
    </source>
</reference>
<feature type="transmembrane region" description="Helical" evidence="1">
    <location>
        <begin position="20"/>
        <end position="45"/>
    </location>
</feature>
<accession>A0AAD5E5R7</accession>
<gene>
    <name evidence="2" type="ORF">K450DRAFT_255222</name>
</gene>
<sequence length="245" mass="27819">MVPDYRSDSVAKRRIRQARVVLRGLYFLCSAMTLTSCVIALVIYSENASQFPEPLEIWPTIMVLIVASISFALCLSVILSYFCTRGGVKTANVIDRYRFFFHWSTILGFIIVWAVTTSVFHVKSGQPQDLWAATCTAAKNDLIEGNDIWTICTASIWISGCGFTNVGLHVFELVVSLSILPLQALRMKLKRDIDQAERTPMSSYMDEATPFEPKSLDESWHRVDYEDRFRKVDNHSFDSIKLQVA</sequence>
<evidence type="ECO:0000256" key="1">
    <source>
        <dbReference type="SAM" id="Phobius"/>
    </source>
</evidence>
<organism evidence="2 3">
    <name type="scientific">Umbelopsis ramanniana AG</name>
    <dbReference type="NCBI Taxonomy" id="1314678"/>
    <lineage>
        <taxon>Eukaryota</taxon>
        <taxon>Fungi</taxon>
        <taxon>Fungi incertae sedis</taxon>
        <taxon>Mucoromycota</taxon>
        <taxon>Mucoromycotina</taxon>
        <taxon>Umbelopsidomycetes</taxon>
        <taxon>Umbelopsidales</taxon>
        <taxon>Umbelopsidaceae</taxon>
        <taxon>Umbelopsis</taxon>
    </lineage>
</organism>
<protein>
    <submittedName>
        <fullName evidence="2">Uncharacterized protein</fullName>
    </submittedName>
</protein>
<evidence type="ECO:0000313" key="2">
    <source>
        <dbReference type="EMBL" id="KAI8576836.1"/>
    </source>
</evidence>
<reference evidence="2" key="2">
    <citation type="journal article" date="2022" name="Proc. Natl. Acad. Sci. U.S.A.">
        <title>Diploid-dominant life cycles characterize the early evolution of Fungi.</title>
        <authorList>
            <person name="Amses K.R."/>
            <person name="Simmons D.R."/>
            <person name="Longcore J.E."/>
            <person name="Mondo S.J."/>
            <person name="Seto K."/>
            <person name="Jeronimo G.H."/>
            <person name="Bonds A.E."/>
            <person name="Quandt C.A."/>
            <person name="Davis W.J."/>
            <person name="Chang Y."/>
            <person name="Federici B.A."/>
            <person name="Kuo A."/>
            <person name="LaButti K."/>
            <person name="Pangilinan J."/>
            <person name="Andreopoulos W."/>
            <person name="Tritt A."/>
            <person name="Riley R."/>
            <person name="Hundley H."/>
            <person name="Johnson J."/>
            <person name="Lipzen A."/>
            <person name="Barry K."/>
            <person name="Lang B.F."/>
            <person name="Cuomo C.A."/>
            <person name="Buchler N.E."/>
            <person name="Grigoriev I.V."/>
            <person name="Spatafora J.W."/>
            <person name="Stajich J.E."/>
            <person name="James T.Y."/>
        </authorList>
    </citation>
    <scope>NUCLEOTIDE SEQUENCE</scope>
    <source>
        <strain evidence="2">AG</strain>
    </source>
</reference>
<keyword evidence="1" id="KW-0812">Transmembrane</keyword>
<name>A0AAD5E5R7_UMBRA</name>
<dbReference type="PANTHER" id="PTHR42069">
    <property type="entry name" value="HYPHAL ANASTAMOSIS-8 PROTEIN"/>
    <property type="match status" value="1"/>
</dbReference>
<dbReference type="EMBL" id="MU620949">
    <property type="protein sequence ID" value="KAI8576836.1"/>
    <property type="molecule type" value="Genomic_DNA"/>
</dbReference>
<evidence type="ECO:0000313" key="3">
    <source>
        <dbReference type="Proteomes" id="UP001206595"/>
    </source>
</evidence>
<dbReference type="GeneID" id="75916658"/>
<keyword evidence="3" id="KW-1185">Reference proteome</keyword>
<feature type="transmembrane region" description="Helical" evidence="1">
    <location>
        <begin position="166"/>
        <end position="185"/>
    </location>
</feature>
<feature type="transmembrane region" description="Helical" evidence="1">
    <location>
        <begin position="57"/>
        <end position="79"/>
    </location>
</feature>
<feature type="transmembrane region" description="Helical" evidence="1">
    <location>
        <begin position="100"/>
        <end position="122"/>
    </location>
</feature>
<keyword evidence="1" id="KW-0472">Membrane</keyword>
<dbReference type="PANTHER" id="PTHR42069:SF1">
    <property type="entry name" value="MARVEL DOMAIN-CONTAINING PROTEIN"/>
    <property type="match status" value="1"/>
</dbReference>
<keyword evidence="1" id="KW-1133">Transmembrane helix</keyword>
<dbReference type="AlphaFoldDB" id="A0AAD5E5R7"/>